<dbReference type="AlphaFoldDB" id="A0A1M6EKP4"/>
<dbReference type="Gene3D" id="2.60.40.10">
    <property type="entry name" value="Immunoglobulins"/>
    <property type="match status" value="3"/>
</dbReference>
<dbReference type="PROSITE" id="PS51257">
    <property type="entry name" value="PROKAR_LIPOPROTEIN"/>
    <property type="match status" value="1"/>
</dbReference>
<proteinExistence type="predicted"/>
<gene>
    <name evidence="1" type="ORF">SAMN04488508_103455</name>
</gene>
<dbReference type="SUPFAM" id="SSF49265">
    <property type="entry name" value="Fibronectin type III"/>
    <property type="match status" value="1"/>
</dbReference>
<organism evidence="1 2">
    <name type="scientific">Aquimarina spongiae</name>
    <dbReference type="NCBI Taxonomy" id="570521"/>
    <lineage>
        <taxon>Bacteria</taxon>
        <taxon>Pseudomonadati</taxon>
        <taxon>Bacteroidota</taxon>
        <taxon>Flavobacteriia</taxon>
        <taxon>Flavobacteriales</taxon>
        <taxon>Flavobacteriaceae</taxon>
        <taxon>Aquimarina</taxon>
    </lineage>
</organism>
<dbReference type="Proteomes" id="UP000184432">
    <property type="component" value="Unassembled WGS sequence"/>
</dbReference>
<name>A0A1M6EKP4_9FLAO</name>
<dbReference type="STRING" id="570521.SAMN04488508_103455"/>
<evidence type="ECO:0000313" key="1">
    <source>
        <dbReference type="EMBL" id="SHI86071.1"/>
    </source>
</evidence>
<protein>
    <recommendedName>
        <fullName evidence="3">Fibronectin type-III domain-containing protein</fullName>
    </recommendedName>
</protein>
<keyword evidence="2" id="KW-1185">Reference proteome</keyword>
<dbReference type="InterPro" id="IPR013783">
    <property type="entry name" value="Ig-like_fold"/>
</dbReference>
<reference evidence="2" key="1">
    <citation type="submission" date="2016-11" db="EMBL/GenBank/DDBJ databases">
        <authorList>
            <person name="Varghese N."/>
            <person name="Submissions S."/>
        </authorList>
    </citation>
    <scope>NUCLEOTIDE SEQUENCE [LARGE SCALE GENOMIC DNA]</scope>
    <source>
        <strain evidence="2">DSM 22623</strain>
    </source>
</reference>
<accession>A0A1M6EKP4</accession>
<evidence type="ECO:0008006" key="3">
    <source>
        <dbReference type="Google" id="ProtNLM"/>
    </source>
</evidence>
<sequence>MMKKPIIYSLLFIGILFGCEEAFIEEDLTDAIISIIAPQDGAQIEDASINFSWTEVDQATSYRLQVARPNFENAAQIVLDTTVTTSNFNATLAKNSYEWRVRAQNSGSATAYSGAQFSVIEAADFSSREVLLTSPENELITNTAAQTLTWQVVPDANTYRIRVLNTDDEVQQEETTNQTSLAITFPEGVSRWQVRAENATQNTLFTTRTLTLDTMDPNTPVGTAPANDATLTDTEVTFSWTREAVQGSVEFDSIYIFEDQALTQLVTKDRITSPSEITLEASKTYYWFLKAFDEAQNESANSTTLRFTIN</sequence>
<dbReference type="InterPro" id="IPR036116">
    <property type="entry name" value="FN3_sf"/>
</dbReference>
<evidence type="ECO:0000313" key="2">
    <source>
        <dbReference type="Proteomes" id="UP000184432"/>
    </source>
</evidence>
<dbReference type="EMBL" id="FQYP01000003">
    <property type="protein sequence ID" value="SHI86071.1"/>
    <property type="molecule type" value="Genomic_DNA"/>
</dbReference>